<keyword evidence="3" id="KW-1185">Reference proteome</keyword>
<comment type="caution">
    <text evidence="2">The sequence shown here is derived from an EMBL/GenBank/DDBJ whole genome shotgun (WGS) entry which is preliminary data.</text>
</comment>
<dbReference type="EMBL" id="JASCZI010151068">
    <property type="protein sequence ID" value="MED6168597.1"/>
    <property type="molecule type" value="Genomic_DNA"/>
</dbReference>
<feature type="compositionally biased region" description="Low complexity" evidence="1">
    <location>
        <begin position="1"/>
        <end position="26"/>
    </location>
</feature>
<name>A0ABU6V6M9_9FABA</name>
<gene>
    <name evidence="2" type="ORF">PIB30_013092</name>
</gene>
<protein>
    <submittedName>
        <fullName evidence="2">Uncharacterized protein</fullName>
    </submittedName>
</protein>
<sequence length="145" mass="15775">MKPSAPRSSRPAGSPSSSVSSGSSGSFHREHERSPRTPLPPPAPLQVPRPVYPVPHTAMTDVRRYCNLTGVQTPSIAFWHKFAEPVGGSIGSTSWSSPVFKPLPLHFGINLPNLLAVPLVRPAGPVRSDFHNYDPYLSLNMEELE</sequence>
<organism evidence="2 3">
    <name type="scientific">Stylosanthes scabra</name>
    <dbReference type="NCBI Taxonomy" id="79078"/>
    <lineage>
        <taxon>Eukaryota</taxon>
        <taxon>Viridiplantae</taxon>
        <taxon>Streptophyta</taxon>
        <taxon>Embryophyta</taxon>
        <taxon>Tracheophyta</taxon>
        <taxon>Spermatophyta</taxon>
        <taxon>Magnoliopsida</taxon>
        <taxon>eudicotyledons</taxon>
        <taxon>Gunneridae</taxon>
        <taxon>Pentapetalae</taxon>
        <taxon>rosids</taxon>
        <taxon>fabids</taxon>
        <taxon>Fabales</taxon>
        <taxon>Fabaceae</taxon>
        <taxon>Papilionoideae</taxon>
        <taxon>50 kb inversion clade</taxon>
        <taxon>dalbergioids sensu lato</taxon>
        <taxon>Dalbergieae</taxon>
        <taxon>Pterocarpus clade</taxon>
        <taxon>Stylosanthes</taxon>
    </lineage>
</organism>
<feature type="region of interest" description="Disordered" evidence="1">
    <location>
        <begin position="1"/>
        <end position="52"/>
    </location>
</feature>
<evidence type="ECO:0000313" key="2">
    <source>
        <dbReference type="EMBL" id="MED6168597.1"/>
    </source>
</evidence>
<evidence type="ECO:0000313" key="3">
    <source>
        <dbReference type="Proteomes" id="UP001341840"/>
    </source>
</evidence>
<proteinExistence type="predicted"/>
<dbReference type="Proteomes" id="UP001341840">
    <property type="component" value="Unassembled WGS sequence"/>
</dbReference>
<reference evidence="2 3" key="1">
    <citation type="journal article" date="2023" name="Plants (Basel)">
        <title>Bridging the Gap: Combining Genomics and Transcriptomics Approaches to Understand Stylosanthes scabra, an Orphan Legume from the Brazilian Caatinga.</title>
        <authorList>
            <person name="Ferreira-Neto J.R.C."/>
            <person name="da Silva M.D."/>
            <person name="Binneck E."/>
            <person name="de Melo N.F."/>
            <person name="da Silva R.H."/>
            <person name="de Melo A.L.T.M."/>
            <person name="Pandolfi V."/>
            <person name="Bustamante F.O."/>
            <person name="Brasileiro-Vidal A.C."/>
            <person name="Benko-Iseppon A.M."/>
        </authorList>
    </citation>
    <scope>NUCLEOTIDE SEQUENCE [LARGE SCALE GENOMIC DNA]</scope>
    <source>
        <tissue evidence="2">Leaves</tissue>
    </source>
</reference>
<accession>A0ABU6V6M9</accession>
<evidence type="ECO:0000256" key="1">
    <source>
        <dbReference type="SAM" id="MobiDB-lite"/>
    </source>
</evidence>
<feature type="compositionally biased region" description="Pro residues" evidence="1">
    <location>
        <begin position="37"/>
        <end position="52"/>
    </location>
</feature>